<evidence type="ECO:0000313" key="2">
    <source>
        <dbReference type="EMBL" id="SDP47480.1"/>
    </source>
</evidence>
<keyword evidence="2" id="KW-0413">Isomerase</keyword>
<dbReference type="EMBL" id="FNJB01000009">
    <property type="protein sequence ID" value="SDP47480.1"/>
    <property type="molecule type" value="Genomic_DNA"/>
</dbReference>
<gene>
    <name evidence="2" type="ORF">SAMN05192558_109196</name>
</gene>
<sequence>MKSRWALVAVILLVAGVVALWPRGDAPKPLPPGPDLTSARAEAALMPCATAVGGPESVRGITAECLADGSRVEVAGVLAGRPVLLNVWATWCQPCREELPVLAEYAAGTDAIAVVGLAIKSPTGDALGLLRDLDVTFPNLLDTDGSVERGLKIPAALPASYLISADGTVTFISDPRLLRSVDDVRGAVTRYLGGAR</sequence>
<dbReference type="SUPFAM" id="SSF52833">
    <property type="entry name" value="Thioredoxin-like"/>
    <property type="match status" value="1"/>
</dbReference>
<dbReference type="RefSeq" id="WP_091380083.1">
    <property type="nucleotide sequence ID" value="NZ_FNDV01000018.1"/>
</dbReference>
<dbReference type="InterPro" id="IPR036249">
    <property type="entry name" value="Thioredoxin-like_sf"/>
</dbReference>
<dbReference type="PANTHER" id="PTHR42852:SF13">
    <property type="entry name" value="PROTEIN DIPZ"/>
    <property type="match status" value="1"/>
</dbReference>
<dbReference type="STRING" id="504798.SAMN05421871_1188"/>
<evidence type="ECO:0000313" key="3">
    <source>
        <dbReference type="Proteomes" id="UP000199651"/>
    </source>
</evidence>
<feature type="domain" description="Thioredoxin" evidence="1">
    <location>
        <begin position="27"/>
        <end position="193"/>
    </location>
</feature>
<dbReference type="InterPro" id="IPR000866">
    <property type="entry name" value="AhpC/TSA"/>
</dbReference>
<organism evidence="2 3">
    <name type="scientific">Actinokineospora alba</name>
    <dbReference type="NCBI Taxonomy" id="504798"/>
    <lineage>
        <taxon>Bacteria</taxon>
        <taxon>Bacillati</taxon>
        <taxon>Actinomycetota</taxon>
        <taxon>Actinomycetes</taxon>
        <taxon>Pseudonocardiales</taxon>
        <taxon>Pseudonocardiaceae</taxon>
        <taxon>Actinokineospora</taxon>
    </lineage>
</organism>
<keyword evidence="3" id="KW-1185">Reference proteome</keyword>
<dbReference type="Proteomes" id="UP000199651">
    <property type="component" value="Unassembled WGS sequence"/>
</dbReference>
<dbReference type="GO" id="GO:0016209">
    <property type="term" value="F:antioxidant activity"/>
    <property type="evidence" value="ECO:0007669"/>
    <property type="project" value="InterPro"/>
</dbReference>
<dbReference type="CDD" id="cd02966">
    <property type="entry name" value="TlpA_like_family"/>
    <property type="match status" value="1"/>
</dbReference>
<dbReference type="Gene3D" id="3.40.30.10">
    <property type="entry name" value="Glutaredoxin"/>
    <property type="match status" value="1"/>
</dbReference>
<dbReference type="OrthoDB" id="9796554at2"/>
<evidence type="ECO:0000259" key="1">
    <source>
        <dbReference type="PROSITE" id="PS51352"/>
    </source>
</evidence>
<dbReference type="PROSITE" id="PS51352">
    <property type="entry name" value="THIOREDOXIN_2"/>
    <property type="match status" value="1"/>
</dbReference>
<reference evidence="3" key="1">
    <citation type="submission" date="2016-10" db="EMBL/GenBank/DDBJ databases">
        <authorList>
            <person name="Varghese N."/>
            <person name="Submissions S."/>
        </authorList>
    </citation>
    <scope>NUCLEOTIDE SEQUENCE [LARGE SCALE GENOMIC DNA]</scope>
    <source>
        <strain evidence="3">IBRC-M 10655</strain>
    </source>
</reference>
<dbReference type="GO" id="GO:0016853">
    <property type="term" value="F:isomerase activity"/>
    <property type="evidence" value="ECO:0007669"/>
    <property type="project" value="UniProtKB-KW"/>
</dbReference>
<accession>A0A1H0T174</accession>
<dbReference type="PANTHER" id="PTHR42852">
    <property type="entry name" value="THIOL:DISULFIDE INTERCHANGE PROTEIN DSBE"/>
    <property type="match status" value="1"/>
</dbReference>
<dbReference type="InterPro" id="IPR013766">
    <property type="entry name" value="Thioredoxin_domain"/>
</dbReference>
<protein>
    <submittedName>
        <fullName evidence="2">Thiol-disulfide isomerase or thioredoxin</fullName>
    </submittedName>
</protein>
<dbReference type="Pfam" id="PF00578">
    <property type="entry name" value="AhpC-TSA"/>
    <property type="match status" value="1"/>
</dbReference>
<proteinExistence type="predicted"/>
<dbReference type="AlphaFoldDB" id="A0A1H0T174"/>
<dbReference type="InterPro" id="IPR050553">
    <property type="entry name" value="Thioredoxin_ResA/DsbE_sf"/>
</dbReference>
<name>A0A1H0T174_9PSEU</name>
<dbReference type="GO" id="GO:0016491">
    <property type="term" value="F:oxidoreductase activity"/>
    <property type="evidence" value="ECO:0007669"/>
    <property type="project" value="InterPro"/>
</dbReference>